<evidence type="ECO:0000256" key="2">
    <source>
        <dbReference type="SAM" id="MobiDB-lite"/>
    </source>
</evidence>
<gene>
    <name evidence="3" type="ORF">ENR15_12975</name>
</gene>
<feature type="coiled-coil region" evidence="1">
    <location>
        <begin position="5"/>
        <end position="71"/>
    </location>
</feature>
<accession>A0A7C3ZUE5</accession>
<dbReference type="AlphaFoldDB" id="A0A7C3ZUE5"/>
<name>A0A7C3ZUE5_9CYAN</name>
<dbReference type="EMBL" id="DSPX01000129">
    <property type="protein sequence ID" value="HGG01526.1"/>
    <property type="molecule type" value="Genomic_DNA"/>
</dbReference>
<feature type="region of interest" description="Disordered" evidence="2">
    <location>
        <begin position="148"/>
        <end position="187"/>
    </location>
</feature>
<dbReference type="Gene3D" id="1.10.287.1490">
    <property type="match status" value="1"/>
</dbReference>
<evidence type="ECO:0000256" key="1">
    <source>
        <dbReference type="SAM" id="Coils"/>
    </source>
</evidence>
<organism evidence="3">
    <name type="scientific">Planktothricoides sp. SpSt-374</name>
    <dbReference type="NCBI Taxonomy" id="2282167"/>
    <lineage>
        <taxon>Bacteria</taxon>
        <taxon>Bacillati</taxon>
        <taxon>Cyanobacteriota</taxon>
        <taxon>Cyanophyceae</taxon>
        <taxon>Oscillatoriophycideae</taxon>
        <taxon>Oscillatoriales</taxon>
        <taxon>Oscillatoriaceae</taxon>
        <taxon>Planktothricoides</taxon>
    </lineage>
</organism>
<keyword evidence="1" id="KW-0175">Coiled coil</keyword>
<evidence type="ECO:0000313" key="3">
    <source>
        <dbReference type="EMBL" id="HGG01526.1"/>
    </source>
</evidence>
<comment type="caution">
    <text evidence="3">The sequence shown here is derived from an EMBL/GenBank/DDBJ whole genome shotgun (WGS) entry which is preliminary data.</text>
</comment>
<reference evidence="3" key="1">
    <citation type="journal article" date="2020" name="mSystems">
        <title>Genome- and Community-Level Interaction Insights into Carbon Utilization and Element Cycling Functions of Hydrothermarchaeota in Hydrothermal Sediment.</title>
        <authorList>
            <person name="Zhou Z."/>
            <person name="Liu Y."/>
            <person name="Xu W."/>
            <person name="Pan J."/>
            <person name="Luo Z.H."/>
            <person name="Li M."/>
        </authorList>
    </citation>
    <scope>NUCLEOTIDE SEQUENCE [LARGE SCALE GENOMIC DNA]</scope>
    <source>
        <strain evidence="3">SpSt-374</strain>
    </source>
</reference>
<protein>
    <submittedName>
        <fullName evidence="3">Uncharacterized protein</fullName>
    </submittedName>
</protein>
<sequence length="187" mass="20866">MSEPVSQWLDEVKSLQKKLAGMETELESAHASAARWRELYNREAEQRRFEVKQLQQKIESLQGEIARLKAVEQVSGKDAAVLAALQKELEIMGVTEELKMKLLDFIRTGDRLQEEAASLREALAAERAAHEQTRKGLTAALGDTVELLKKAQTPPKRPSPSLPQTNQTGAGSEYLLAPFQSNQERSN</sequence>
<proteinExistence type="predicted"/>